<feature type="region of interest" description="Disordered" evidence="1">
    <location>
        <begin position="1505"/>
        <end position="1537"/>
    </location>
</feature>
<feature type="compositionally biased region" description="Polar residues" evidence="1">
    <location>
        <begin position="758"/>
        <end position="770"/>
    </location>
</feature>
<gene>
    <name evidence="2" type="ORF">ABB37_04699</name>
</gene>
<feature type="compositionally biased region" description="Gly residues" evidence="1">
    <location>
        <begin position="250"/>
        <end position="260"/>
    </location>
</feature>
<feature type="region of interest" description="Disordered" evidence="1">
    <location>
        <begin position="1712"/>
        <end position="1759"/>
    </location>
</feature>
<feature type="compositionally biased region" description="Low complexity" evidence="1">
    <location>
        <begin position="1423"/>
        <end position="1433"/>
    </location>
</feature>
<feature type="region of interest" description="Disordered" evidence="1">
    <location>
        <begin position="2297"/>
        <end position="2388"/>
    </location>
</feature>
<dbReference type="OrthoDB" id="267579at2759"/>
<feature type="compositionally biased region" description="Basic and acidic residues" evidence="1">
    <location>
        <begin position="875"/>
        <end position="887"/>
    </location>
</feature>
<feature type="region of interest" description="Disordered" evidence="1">
    <location>
        <begin position="1883"/>
        <end position="1904"/>
    </location>
</feature>
<dbReference type="GeneID" id="26904990"/>
<feature type="region of interest" description="Disordered" evidence="1">
    <location>
        <begin position="873"/>
        <end position="954"/>
    </location>
</feature>
<dbReference type="EMBL" id="LGTL01000008">
    <property type="protein sequence ID" value="KPA80479.1"/>
    <property type="molecule type" value="Genomic_DNA"/>
</dbReference>
<feature type="compositionally biased region" description="Basic and acidic residues" evidence="1">
    <location>
        <begin position="1189"/>
        <end position="1201"/>
    </location>
</feature>
<dbReference type="VEuPathDB" id="TriTrypDB:LpyrH10_08_1480"/>
<feature type="region of interest" description="Disordered" evidence="1">
    <location>
        <begin position="813"/>
        <end position="860"/>
    </location>
</feature>
<dbReference type="RefSeq" id="XP_015658918.1">
    <property type="nucleotide sequence ID" value="XM_015802474.1"/>
</dbReference>
<feature type="region of interest" description="Disordered" evidence="1">
    <location>
        <begin position="244"/>
        <end position="279"/>
    </location>
</feature>
<feature type="region of interest" description="Disordered" evidence="1">
    <location>
        <begin position="2427"/>
        <end position="2446"/>
    </location>
</feature>
<feature type="compositionally biased region" description="Polar residues" evidence="1">
    <location>
        <begin position="1101"/>
        <end position="1111"/>
    </location>
</feature>
<reference evidence="2 3" key="1">
    <citation type="submission" date="2015-07" db="EMBL/GenBank/DDBJ databases">
        <title>High-quality genome of monoxenous trypanosomatid Leptomonas pyrrhocoris.</title>
        <authorList>
            <person name="Flegontov P."/>
            <person name="Butenko A."/>
            <person name="Firsov S."/>
            <person name="Vlcek C."/>
            <person name="Logacheva M.D."/>
            <person name="Field M."/>
            <person name="Filatov D."/>
            <person name="Flegontova O."/>
            <person name="Gerasimov E."/>
            <person name="Jackson A.P."/>
            <person name="Kelly S."/>
            <person name="Opperdoes F."/>
            <person name="O'Reilly A."/>
            <person name="Votypka J."/>
            <person name="Yurchenko V."/>
            <person name="Lukes J."/>
        </authorList>
    </citation>
    <scope>NUCLEOTIDE SEQUENCE [LARGE SCALE GENOMIC DNA]</scope>
    <source>
        <strain evidence="2">H10</strain>
    </source>
</reference>
<protein>
    <recommendedName>
        <fullName evidence="4">Thioredoxin-like fold domain-containing protein</fullName>
    </recommendedName>
</protein>
<evidence type="ECO:0008006" key="4">
    <source>
        <dbReference type="Google" id="ProtNLM"/>
    </source>
</evidence>
<feature type="region of interest" description="Disordered" evidence="1">
    <location>
        <begin position="1167"/>
        <end position="1228"/>
    </location>
</feature>
<evidence type="ECO:0000313" key="3">
    <source>
        <dbReference type="Proteomes" id="UP000037923"/>
    </source>
</evidence>
<feature type="compositionally biased region" description="Polar residues" evidence="1">
    <location>
        <begin position="1023"/>
        <end position="1033"/>
    </location>
</feature>
<evidence type="ECO:0000313" key="2">
    <source>
        <dbReference type="EMBL" id="KPA80479.1"/>
    </source>
</evidence>
<feature type="compositionally biased region" description="Polar residues" evidence="1">
    <location>
        <begin position="1844"/>
        <end position="1854"/>
    </location>
</feature>
<feature type="region of interest" description="Disordered" evidence="1">
    <location>
        <begin position="316"/>
        <end position="337"/>
    </location>
</feature>
<sequence>MDYLLGVLYATKKYEFLDTSRLQQGADVHCRLADNINVNPTATSAGDDGDTVLAAKRARRSTARPAPSPATILVNIADGLHRNGADADVAAAAGATNSAETAAAAPAGAETSFHGEGDEAAGTAWRSPAMSANVQSARLLSSSLKDGGAVASFSLFSQPRESGALSPLLPGLSVPAAAIAAAAADGAANIAAAIPCPQRLEYNVPTRVLAGKYVLVYLVSPHRPITVGHIAQLWGGSPGGAVAGANQPSGVGGGGGGGNRSVGPPSGPTLLNSPQMEPLKGRFGGAASASSLLPGFSPHVSPQASAARPSFTAALAKSSDPFSSGGNPASGHPHGLSATAAAVQPSNGQPLPLSAVRATAAAVTTHQKLLLFYCLLLRRLASRPVSEKAPPSKLIDDEEGVTVATTQVPVAVLELHYTTEGPLRNNSVGPTTASGGNQGASDAHGGATPSGSLAGVSAGGVGGGGGSGLAGPSGSGQHSYSLPPGSPLTAPSHPTQFSSGASGASGGRSISVHPVSSSSTNSGGNANVGGFSSTMASAMVSPHLMSPGLGSFSAVDDAAAEPTASRLLSSILRHLQEGKPDAWLSPDKVVFDSDITQNPYYGGWYAVKSNDGYRRVMQLSGVQSWPAVILVDPAGNIVTVSALQHVEEELAQFTAEVEANLAKSAAAVAAAAAAAAAERPTPADSPSSLPPSTTVTGPLVLNSTAEERVASDGAKRQPSQAISAADDGSEAVPSPLPSHPLDAATLGPGAAASEGKADTNTSPLTASSSPVAPGAADGGRVEFMFCRSSTSPLARTAEGAAMNMKAERTMVYSPSRLDDSKSTTTTSAHLREPSIPCDDPQIPTADPTPIRQMPTTARYRDDGAIRAIPLAEEMTPVRHDGGGDERGSSATQGFSLPSSIPQLTSITSTVKGTSTSDEQRLTEVKSGSTEAFHDIKKQSGSWTGEKEGEDTHEKSTSLALLPPAQPPMLHMLESRAANNVSASNYSLNNSSFTEGYVSLPSWNPKAYGGDVAGVIAVHGMESESNTPIHTGSKSLFVPGGQKPLPPMPPSKSQQQQQHPAGQDLSSHDAVVVAGGGGGGKEAAVTSPEQPSSSAPHAALSEGSQKVALNTSSSKVPRDLMAAASGVSAIPRLPASLVQLPLFTSHFPWNLMMPEPIMVYTTPSNVKHVKGKGSEEGGKAESAQKAFQRHVQERVEERKRNESPAARAASHKPRPPAMASKDEPETAAGTAATTVNAADHGIDGSSGTLSATASTRSAAVVMPAAMVLRQSIPSGLGRIAAGSTGASTPDGGGLPLVVEAGNGAATPQLLVRVPTAQLELTTFAETSPLVVSERNWPVHPLRRIVLCSIPVAEVAERARNAANNGNTDNNNNFLFAGEETRTIPSGSPPSAVAVNTTAALNTTPSSLVMLPLSIGDSTDDGTHPSRSSSPLSHSVRPDVSQPPPSLDRPQQQQQQQRASLTMLEDWLQDTPTKFDASTNVLLLFGAGWHPGMSKCVRALRRLQDSINGRSPNDAKRADGDTAMSSGGRGVADRQGFDGGRDENADVDDGLFPALNGFNNNSVEWPAGGFGGLDGGGGRLDMRGFSNFNMSDGEPTEDEGQSPLRGRTSYQRGRIQSTSPSGVLAVEPPPPPPADGVNVPRYRMQVIYISADESSEEVRHAVSAMPPQWLCLSPYVAQSTAERQLQQLACDGARKIFRVTSFPRVVVVELPAAQQAPGKHTQDTTSQVPAAGAGERGDAGTPGGGEEATDDGEAFGGTNPTTTTAAAALQRQQTEELFEDLWTVVQLHGETQLNADPEGKKFPWSNSSSDVLRISRDAMSALPREEQRAWTCLLSSFQQQQQRQQGDTPSTTSLHQSPVLGCSNPDDVDVALSRLRTAPTRLVTVDQEDDTAAPRDAASITRAPSPPPVSLARLFPPLKPFAVGDGELLTLLERGGYFVVLGAFGSIDAQLHQQCVSALEEVRTWFYAEVEERKEQAWREPTRLQVMAPHGTYSTSFTVGGDRVVLPPAVHVNSSEEYGTPTRYSPGIPAAALLPEQGGGGVAGTAVASSLSHGGGTARVGTPFLLDEGWPEGRTFLNSSPNFSSMTPPMSGGPGAIPLDGSTSLHNQQLSYGSIGGPGVGGSNKAPAVRPLPSVFFYDSILTNPHHPHRQSVNITAASPAAAAPVTGVGSSEGLTQVAAAPWVNASPTSARAASPSPVPVPHVMDNTASLRRHHAKDLAVLQEYVIAPIFENNEKMLPVREGEVYLALVRWPQRTAAVLRRRLASEVKAPTTTTTAATSGGGSVSASVAATSTAAGGGAALSNAASTGGGASTSPSLTVSSNSSSSSPANARGVSGPPSPGQTLLLPEASLRRQPGSPSPLSPTINITTGAGAGATLSHPGTPALSAASASPGAAAVSSMSATAAESNSTSLAAVNNYTSAATSLNATVRTEGSGKEGSPDPDVTPLTSAESIKLFLYEHVLRPMTA</sequence>
<feature type="region of interest" description="Disordered" evidence="1">
    <location>
        <begin position="1582"/>
        <end position="1636"/>
    </location>
</feature>
<feature type="region of interest" description="Disordered" evidence="1">
    <location>
        <begin position="1023"/>
        <end position="1111"/>
    </location>
</feature>
<dbReference type="OMA" id="FGAGWHP"/>
<feature type="compositionally biased region" description="Polar residues" evidence="1">
    <location>
        <begin position="888"/>
        <end position="916"/>
    </location>
</feature>
<organism evidence="2 3">
    <name type="scientific">Leptomonas pyrrhocoris</name>
    <name type="common">Firebug parasite</name>
    <dbReference type="NCBI Taxonomy" id="157538"/>
    <lineage>
        <taxon>Eukaryota</taxon>
        <taxon>Discoba</taxon>
        <taxon>Euglenozoa</taxon>
        <taxon>Kinetoplastea</taxon>
        <taxon>Metakinetoplastina</taxon>
        <taxon>Trypanosomatida</taxon>
        <taxon>Trypanosomatidae</taxon>
        <taxon>Leishmaniinae</taxon>
        <taxon>Leptomonas</taxon>
    </lineage>
</organism>
<feature type="compositionally biased region" description="Polar residues" evidence="1">
    <location>
        <begin position="424"/>
        <end position="435"/>
    </location>
</feature>
<feature type="compositionally biased region" description="Gly residues" evidence="1">
    <location>
        <begin position="457"/>
        <end position="474"/>
    </location>
</feature>
<feature type="compositionally biased region" description="Low complexity" evidence="1">
    <location>
        <begin position="1050"/>
        <end position="1062"/>
    </location>
</feature>
<feature type="region of interest" description="Disordered" evidence="1">
    <location>
        <begin position="707"/>
        <end position="776"/>
    </location>
</feature>
<feature type="compositionally biased region" description="Polar residues" evidence="1">
    <location>
        <begin position="1606"/>
        <end position="1619"/>
    </location>
</feature>
<feature type="region of interest" description="Disordered" evidence="1">
    <location>
        <begin position="1838"/>
        <end position="1860"/>
    </location>
</feature>
<proteinExistence type="predicted"/>
<feature type="region of interest" description="Disordered" evidence="1">
    <location>
        <begin position="679"/>
        <end position="698"/>
    </location>
</feature>
<dbReference type="Proteomes" id="UP000037923">
    <property type="component" value="Unassembled WGS sequence"/>
</dbReference>
<comment type="caution">
    <text evidence="2">The sequence shown here is derived from an EMBL/GenBank/DDBJ whole genome shotgun (WGS) entry which is preliminary data.</text>
</comment>
<feature type="compositionally biased region" description="Basic and acidic residues" evidence="1">
    <location>
        <begin position="944"/>
        <end position="954"/>
    </location>
</feature>
<feature type="compositionally biased region" description="Low complexity" evidence="1">
    <location>
        <begin position="498"/>
        <end position="524"/>
    </location>
</feature>
<feature type="region of interest" description="Disordered" evidence="1">
    <location>
        <begin position="421"/>
        <end position="524"/>
    </location>
</feature>
<keyword evidence="3" id="KW-1185">Reference proteome</keyword>
<feature type="region of interest" description="Disordered" evidence="1">
    <location>
        <begin position="1410"/>
        <end position="1457"/>
    </location>
</feature>
<feature type="compositionally biased region" description="Low complexity" evidence="1">
    <location>
        <begin position="2297"/>
        <end position="2334"/>
    </location>
</feature>
<evidence type="ECO:0000256" key="1">
    <source>
        <dbReference type="SAM" id="MobiDB-lite"/>
    </source>
</evidence>
<accession>A0A0M9G1V9</accession>
<name>A0A0M9G1V9_LEPPY</name>